<evidence type="ECO:0000313" key="2">
    <source>
        <dbReference type="Proteomes" id="UP000837857"/>
    </source>
</evidence>
<keyword evidence="2" id="KW-1185">Reference proteome</keyword>
<dbReference type="EMBL" id="OW152816">
    <property type="protein sequence ID" value="CAH2066207.1"/>
    <property type="molecule type" value="Genomic_DNA"/>
</dbReference>
<protein>
    <submittedName>
        <fullName evidence="1">Uncharacterized protein</fullName>
    </submittedName>
</protein>
<reference evidence="1" key="1">
    <citation type="submission" date="2022-03" db="EMBL/GenBank/DDBJ databases">
        <authorList>
            <person name="Martin H S."/>
        </authorList>
    </citation>
    <scope>NUCLEOTIDE SEQUENCE</scope>
</reference>
<organism evidence="1 2">
    <name type="scientific">Iphiclides podalirius</name>
    <name type="common">scarce swallowtail</name>
    <dbReference type="NCBI Taxonomy" id="110791"/>
    <lineage>
        <taxon>Eukaryota</taxon>
        <taxon>Metazoa</taxon>
        <taxon>Ecdysozoa</taxon>
        <taxon>Arthropoda</taxon>
        <taxon>Hexapoda</taxon>
        <taxon>Insecta</taxon>
        <taxon>Pterygota</taxon>
        <taxon>Neoptera</taxon>
        <taxon>Endopterygota</taxon>
        <taxon>Lepidoptera</taxon>
        <taxon>Glossata</taxon>
        <taxon>Ditrysia</taxon>
        <taxon>Papilionoidea</taxon>
        <taxon>Papilionidae</taxon>
        <taxon>Papilioninae</taxon>
        <taxon>Iphiclides</taxon>
    </lineage>
</organism>
<evidence type="ECO:0000313" key="1">
    <source>
        <dbReference type="EMBL" id="CAH2066207.1"/>
    </source>
</evidence>
<dbReference type="Proteomes" id="UP000837857">
    <property type="component" value="Chromosome 4"/>
</dbReference>
<sequence length="186" mass="20265">MSPAIRPLPTPPPPPGKFAFPTPDVSDNGLPGLSPVVQSINRLVLMREGLLPEENHVLNHAMVGFCHNGAQVKQHRRQRCAYSTVSAFNRRRHAAGRWVAISGILKCAYPIVSARESRAIVPSRPADIVYAGVAVAIPRGSGRPRARHFTSGCPRDLCAYSPPRNAIAFSTFFRRPGRLARSTALD</sequence>
<gene>
    <name evidence="1" type="ORF">IPOD504_LOCUS13325</name>
</gene>
<accession>A0ABN8IWG7</accession>
<proteinExistence type="predicted"/>
<name>A0ABN8IWG7_9NEOP</name>
<feature type="non-terminal residue" evidence="1">
    <location>
        <position position="186"/>
    </location>
</feature>